<name>A0ACB8G065_9SAUR</name>
<keyword evidence="2" id="KW-1185">Reference proteome</keyword>
<comment type="caution">
    <text evidence="1">The sequence shown here is derived from an EMBL/GenBank/DDBJ whole genome shotgun (WGS) entry which is preliminary data.</text>
</comment>
<proteinExistence type="predicted"/>
<protein>
    <submittedName>
        <fullName evidence="1">Uncharacterized protein</fullName>
    </submittedName>
</protein>
<reference evidence="1" key="1">
    <citation type="submission" date="2021-08" db="EMBL/GenBank/DDBJ databases">
        <title>The first chromosome-level gecko genome reveals the dynamic sex chromosomes of Neotropical dwarf geckos (Sphaerodactylidae: Sphaerodactylus).</title>
        <authorList>
            <person name="Pinto B.J."/>
            <person name="Keating S.E."/>
            <person name="Gamble T."/>
        </authorList>
    </citation>
    <scope>NUCLEOTIDE SEQUENCE</scope>
    <source>
        <strain evidence="1">TG3544</strain>
    </source>
</reference>
<gene>
    <name evidence="1" type="ORF">K3G42_009655</name>
</gene>
<evidence type="ECO:0000313" key="2">
    <source>
        <dbReference type="Proteomes" id="UP000827872"/>
    </source>
</evidence>
<accession>A0ACB8G065</accession>
<dbReference type="EMBL" id="CM037615">
    <property type="protein sequence ID" value="KAH8013049.1"/>
    <property type="molecule type" value="Genomic_DNA"/>
</dbReference>
<organism evidence="1 2">
    <name type="scientific">Sphaerodactylus townsendi</name>
    <dbReference type="NCBI Taxonomy" id="933632"/>
    <lineage>
        <taxon>Eukaryota</taxon>
        <taxon>Metazoa</taxon>
        <taxon>Chordata</taxon>
        <taxon>Craniata</taxon>
        <taxon>Vertebrata</taxon>
        <taxon>Euteleostomi</taxon>
        <taxon>Lepidosauria</taxon>
        <taxon>Squamata</taxon>
        <taxon>Bifurcata</taxon>
        <taxon>Gekkota</taxon>
        <taxon>Sphaerodactylidae</taxon>
        <taxon>Sphaerodactylus</taxon>
    </lineage>
</organism>
<sequence length="107" mass="11257">MGAPGRELQGGASSAGAIRLLLALGCYLRAALPYNLDTLSAQVYQGPDGALFGYSVLLHSHGPSRWLVVGAPKANWSTNSSVVNPGAIFKCQIGRNPKRDCDLFQVG</sequence>
<evidence type="ECO:0000313" key="1">
    <source>
        <dbReference type="EMBL" id="KAH8013049.1"/>
    </source>
</evidence>
<dbReference type="Proteomes" id="UP000827872">
    <property type="component" value="Linkage Group LG02"/>
</dbReference>